<accession>A0A3D8IJ46</accession>
<dbReference type="Proteomes" id="UP000256379">
    <property type="component" value="Unassembled WGS sequence"/>
</dbReference>
<dbReference type="EMBL" id="NXLQ01000016">
    <property type="protein sequence ID" value="RDU64965.1"/>
    <property type="molecule type" value="Genomic_DNA"/>
</dbReference>
<comment type="caution">
    <text evidence="3">The sequence shown here is derived from an EMBL/GenBank/DDBJ whole genome shotgun (WGS) entry which is preliminary data.</text>
</comment>
<sequence length="22" mass="2371">MNNSSNSRREFMKTTAIVGGAV</sequence>
<keyword evidence="1" id="KW-0500">Molybdenum</keyword>
<keyword evidence="4" id="KW-1185">Reference proteome</keyword>
<reference evidence="3 4" key="1">
    <citation type="submission" date="2018-04" db="EMBL/GenBank/DDBJ databases">
        <title>Novel Campyloabacter and Helicobacter Species and Strains.</title>
        <authorList>
            <person name="Mannion A.J."/>
            <person name="Shen Z."/>
            <person name="Fox J.G."/>
        </authorList>
    </citation>
    <scope>NUCLEOTIDE SEQUENCE [LARGE SCALE GENOMIC DNA]</scope>
    <source>
        <strain evidence="3 4">MIT 17-337</strain>
    </source>
</reference>
<evidence type="ECO:0000256" key="2">
    <source>
        <dbReference type="SAM" id="MobiDB-lite"/>
    </source>
</evidence>
<evidence type="ECO:0000256" key="1">
    <source>
        <dbReference type="ARBA" id="ARBA00022505"/>
    </source>
</evidence>
<evidence type="ECO:0008006" key="5">
    <source>
        <dbReference type="Google" id="ProtNLM"/>
    </source>
</evidence>
<organism evidence="3 4">
    <name type="scientific">Helicobacter didelphidarum</name>
    <dbReference type="NCBI Taxonomy" id="2040648"/>
    <lineage>
        <taxon>Bacteria</taxon>
        <taxon>Pseudomonadati</taxon>
        <taxon>Campylobacterota</taxon>
        <taxon>Epsilonproteobacteria</taxon>
        <taxon>Campylobacterales</taxon>
        <taxon>Helicobacteraceae</taxon>
        <taxon>Helicobacter</taxon>
    </lineage>
</organism>
<dbReference type="NCBIfam" id="TIGR01409">
    <property type="entry name" value="TAT_signal_seq"/>
    <property type="match status" value="1"/>
</dbReference>
<evidence type="ECO:0000313" key="4">
    <source>
        <dbReference type="Proteomes" id="UP000256379"/>
    </source>
</evidence>
<feature type="region of interest" description="Disordered" evidence="2">
    <location>
        <begin position="1"/>
        <end position="22"/>
    </location>
</feature>
<dbReference type="AlphaFoldDB" id="A0A3D8IJ46"/>
<gene>
    <name evidence="3" type="ORF">CQA53_07350</name>
</gene>
<dbReference type="PROSITE" id="PS51318">
    <property type="entry name" value="TAT"/>
    <property type="match status" value="1"/>
</dbReference>
<dbReference type="InterPro" id="IPR006311">
    <property type="entry name" value="TAT_signal"/>
</dbReference>
<proteinExistence type="predicted"/>
<name>A0A3D8IJ46_9HELI</name>
<feature type="non-terminal residue" evidence="3">
    <location>
        <position position="22"/>
    </location>
</feature>
<evidence type="ECO:0000313" key="3">
    <source>
        <dbReference type="EMBL" id="RDU64965.1"/>
    </source>
</evidence>
<protein>
    <recommendedName>
        <fullName evidence="5">Twin-arginine translocation signal domain-containing protein</fullName>
    </recommendedName>
</protein>
<dbReference type="RefSeq" id="WP_147290010.1">
    <property type="nucleotide sequence ID" value="NZ_NXLQ01000016.1"/>
</dbReference>
<dbReference type="InterPro" id="IPR019546">
    <property type="entry name" value="TAT_signal_bac_arc"/>
</dbReference>